<evidence type="ECO:0000313" key="15">
    <source>
        <dbReference type="Proteomes" id="UP000502287"/>
    </source>
</evidence>
<proteinExistence type="predicted"/>
<dbReference type="GO" id="GO:0005886">
    <property type="term" value="C:plasma membrane"/>
    <property type="evidence" value="ECO:0007669"/>
    <property type="project" value="UniProtKB-SubCell"/>
</dbReference>
<dbReference type="FunFam" id="3.40.50.300:FF:000126">
    <property type="entry name" value="Galactose/methyl galactoside import ATP-binding protein MglA"/>
    <property type="match status" value="1"/>
</dbReference>
<protein>
    <submittedName>
        <fullName evidence="12">D-xylose ABC transporter ATP-binding protein</fullName>
    </submittedName>
    <submittedName>
        <fullName evidence="13">Monosaccharide ABC transporter ATP-binding protein (CUT2 family)</fullName>
    </submittedName>
</protein>
<dbReference type="SUPFAM" id="SSF52540">
    <property type="entry name" value="P-loop containing nucleoside triphosphate hydrolases"/>
    <property type="match status" value="2"/>
</dbReference>
<dbReference type="GO" id="GO:0005524">
    <property type="term" value="F:ATP binding"/>
    <property type="evidence" value="ECO:0007669"/>
    <property type="project" value="UniProtKB-KW"/>
</dbReference>
<evidence type="ECO:0000256" key="10">
    <source>
        <dbReference type="ARBA" id="ARBA00023136"/>
    </source>
</evidence>
<dbReference type="InterPro" id="IPR003439">
    <property type="entry name" value="ABC_transporter-like_ATP-bd"/>
</dbReference>
<dbReference type="Gene3D" id="3.40.50.300">
    <property type="entry name" value="P-loop containing nucleotide triphosphate hydrolases"/>
    <property type="match status" value="2"/>
</dbReference>
<dbReference type="Pfam" id="PF00005">
    <property type="entry name" value="ABC_tran"/>
    <property type="match status" value="2"/>
</dbReference>
<dbReference type="GO" id="GO:0015749">
    <property type="term" value="P:monosaccharide transmembrane transport"/>
    <property type="evidence" value="ECO:0007669"/>
    <property type="project" value="UniProtKB-ARBA"/>
</dbReference>
<organism evidence="12 15">
    <name type="scientific">Frederiksenia canicola</name>
    <dbReference type="NCBI Taxonomy" id="123824"/>
    <lineage>
        <taxon>Bacteria</taxon>
        <taxon>Pseudomonadati</taxon>
        <taxon>Pseudomonadota</taxon>
        <taxon>Gammaproteobacteria</taxon>
        <taxon>Pasteurellales</taxon>
        <taxon>Pasteurellaceae</taxon>
        <taxon>Frederiksenia</taxon>
    </lineage>
</organism>
<evidence type="ECO:0000256" key="9">
    <source>
        <dbReference type="ARBA" id="ARBA00022967"/>
    </source>
</evidence>
<evidence type="ECO:0000256" key="8">
    <source>
        <dbReference type="ARBA" id="ARBA00022840"/>
    </source>
</evidence>
<evidence type="ECO:0000256" key="4">
    <source>
        <dbReference type="ARBA" id="ARBA00022475"/>
    </source>
</evidence>
<keyword evidence="4" id="KW-1003">Cell membrane</keyword>
<evidence type="ECO:0000256" key="2">
    <source>
        <dbReference type="ARBA" id="ARBA00004533"/>
    </source>
</evidence>
<evidence type="ECO:0000256" key="3">
    <source>
        <dbReference type="ARBA" id="ARBA00022448"/>
    </source>
</evidence>
<evidence type="ECO:0000256" key="7">
    <source>
        <dbReference type="ARBA" id="ARBA00022741"/>
    </source>
</evidence>
<keyword evidence="10" id="KW-0472">Membrane</keyword>
<keyword evidence="6" id="KW-0677">Repeat</keyword>
<dbReference type="Proteomes" id="UP000276901">
    <property type="component" value="Unassembled WGS sequence"/>
</dbReference>
<dbReference type="PANTHER" id="PTHR43790:SF3">
    <property type="entry name" value="D-ALLOSE IMPORT ATP-BINDING PROTEIN ALSA-RELATED"/>
    <property type="match status" value="1"/>
</dbReference>
<gene>
    <name evidence="12" type="ORF">A4G17_02230</name>
    <name evidence="13" type="ORF">EDC49_1419</name>
</gene>
<evidence type="ECO:0000259" key="11">
    <source>
        <dbReference type="PROSITE" id="PS50893"/>
    </source>
</evidence>
<dbReference type="EMBL" id="CP015029">
    <property type="protein sequence ID" value="QIM64351.1"/>
    <property type="molecule type" value="Genomic_DNA"/>
</dbReference>
<reference evidence="12 15" key="1">
    <citation type="submission" date="2016-03" db="EMBL/GenBank/DDBJ databases">
        <authorList>
            <person name="Hansen M.J."/>
            <person name="Bojesen A.M."/>
            <person name="Planet P."/>
        </authorList>
    </citation>
    <scope>NUCLEOTIDE SEQUENCE [LARGE SCALE GENOMIC DNA]</scope>
    <source>
        <strain evidence="12 15">HPA 21</strain>
    </source>
</reference>
<dbReference type="Proteomes" id="UP000502287">
    <property type="component" value="Chromosome"/>
</dbReference>
<dbReference type="PANTHER" id="PTHR43790">
    <property type="entry name" value="CARBOHYDRATE TRANSPORT ATP-BINDING PROTEIN MG119-RELATED"/>
    <property type="match status" value="1"/>
</dbReference>
<feature type="domain" description="ABC transporter" evidence="11">
    <location>
        <begin position="11"/>
        <end position="246"/>
    </location>
</feature>
<dbReference type="RefSeq" id="WP_123957043.1">
    <property type="nucleotide sequence ID" value="NZ_CP015029.1"/>
</dbReference>
<dbReference type="SMART" id="SM00382">
    <property type="entry name" value="AAA"/>
    <property type="match status" value="2"/>
</dbReference>
<dbReference type="KEGG" id="fcl:A4G17_02230"/>
<dbReference type="InterPro" id="IPR027417">
    <property type="entry name" value="P-loop_NTPase"/>
</dbReference>
<dbReference type="GO" id="GO:0016887">
    <property type="term" value="F:ATP hydrolysis activity"/>
    <property type="evidence" value="ECO:0007669"/>
    <property type="project" value="InterPro"/>
</dbReference>
<dbReference type="InterPro" id="IPR050107">
    <property type="entry name" value="ABC_carbohydrate_import_ATPase"/>
</dbReference>
<dbReference type="FunFam" id="3.40.50.300:FF:000127">
    <property type="entry name" value="Ribose import ATP-binding protein RbsA"/>
    <property type="match status" value="1"/>
</dbReference>
<evidence type="ECO:0000256" key="6">
    <source>
        <dbReference type="ARBA" id="ARBA00022737"/>
    </source>
</evidence>
<keyword evidence="9" id="KW-1278">Translocase</keyword>
<dbReference type="PROSITE" id="PS50893">
    <property type="entry name" value="ABC_TRANSPORTER_2"/>
    <property type="match status" value="2"/>
</dbReference>
<dbReference type="CDD" id="cd03216">
    <property type="entry name" value="ABC_Carb_Monos_I"/>
    <property type="match status" value="1"/>
</dbReference>
<evidence type="ECO:0000313" key="14">
    <source>
        <dbReference type="Proteomes" id="UP000276901"/>
    </source>
</evidence>
<accession>A0AAE7C1I0</accession>
<keyword evidence="5" id="KW-0762">Sugar transport</keyword>
<comment type="subcellular location">
    <subcellularLocation>
        <location evidence="2">Cell inner membrane</location>
    </subcellularLocation>
    <subcellularLocation>
        <location evidence="1">Cell membrane</location>
        <topology evidence="1">Peripheral membrane protein</topology>
    </subcellularLocation>
</comment>
<feature type="domain" description="ABC transporter" evidence="11">
    <location>
        <begin position="258"/>
        <end position="503"/>
    </location>
</feature>
<keyword evidence="14" id="KW-1185">Reference proteome</keyword>
<keyword evidence="3" id="KW-0813">Transport</keyword>
<dbReference type="EMBL" id="RKQT01000002">
    <property type="protein sequence ID" value="RPE93901.1"/>
    <property type="molecule type" value="Genomic_DNA"/>
</dbReference>
<sequence length="512" mass="56848">MTAVKPDVPLLSMQNISKSFVGVQALKNVQLELHKGEAHALMGENGAGKSTLMKCLIGVYQADEGTITYKGKQVNYSSVLEAQQEGISMIFQELNLIPHLTVAENIFFAREPTHFGVVDKAKMNKEAAELLNMFDIDVQPTDLVKDLSVARQQMVEIAKALSFDVEVLIMDEPTSALTEKEIEKLFELVRRLKEKGVCIVYISHRMDELKQICDRITIFRDGTYVSSHRFDEITMDEIITKMVGRTLDNHFPPKTAVVDENEVVMSVYQAERYGVFEALDFALFKGEILGITGLVGAKRTELARAIFGADPLDSGEIYVHSAKVSIKSPADSIQAGIAYLSEDRKLNGVAVRMSIRENITMAAMDKVTDGLGIISTAQELEASDTFIKKMEIKTPTPEQLVNNLSGGNQQKVVIGKWLFRDAKVMIFDEPTRGIDVGAKYAIYQLLDELAASGVGVIMISSELPEVLGISDRIIVMREGKMTAMLETKQTNQEEIMHYATGVKDMFAHKHNN</sequence>
<dbReference type="InterPro" id="IPR017871">
    <property type="entry name" value="ABC_transporter-like_CS"/>
</dbReference>
<evidence type="ECO:0000313" key="13">
    <source>
        <dbReference type="EMBL" id="RPE93901.1"/>
    </source>
</evidence>
<reference evidence="13 14" key="2">
    <citation type="submission" date="2018-11" db="EMBL/GenBank/DDBJ databases">
        <title>Genomic Encyclopedia of Type Strains, Phase IV (KMG-IV): sequencing the most valuable type-strain genomes for metagenomic binning, comparative biology and taxonomic classification.</title>
        <authorList>
            <person name="Goeker M."/>
        </authorList>
    </citation>
    <scope>NUCLEOTIDE SEQUENCE [LARGE SCALE GENOMIC DNA]</scope>
    <source>
        <strain evidence="13 14">DSM 25797</strain>
    </source>
</reference>
<evidence type="ECO:0000256" key="1">
    <source>
        <dbReference type="ARBA" id="ARBA00004202"/>
    </source>
</evidence>
<dbReference type="AlphaFoldDB" id="A0AAE7C1I0"/>
<dbReference type="CDD" id="cd03215">
    <property type="entry name" value="ABC_Carb_Monos_II"/>
    <property type="match status" value="1"/>
</dbReference>
<dbReference type="PROSITE" id="PS00211">
    <property type="entry name" value="ABC_TRANSPORTER_1"/>
    <property type="match status" value="1"/>
</dbReference>
<keyword evidence="7" id="KW-0547">Nucleotide-binding</keyword>
<evidence type="ECO:0000256" key="5">
    <source>
        <dbReference type="ARBA" id="ARBA00022597"/>
    </source>
</evidence>
<name>A0AAE7C1I0_9PAST</name>
<keyword evidence="8 12" id="KW-0067">ATP-binding</keyword>
<evidence type="ECO:0000313" key="12">
    <source>
        <dbReference type="EMBL" id="QIM64351.1"/>
    </source>
</evidence>
<dbReference type="InterPro" id="IPR003593">
    <property type="entry name" value="AAA+_ATPase"/>
</dbReference>